<accession>A0A8J4E642</accession>
<dbReference type="Pfam" id="PF20148">
    <property type="entry name" value="DUF6531"/>
    <property type="match status" value="1"/>
</dbReference>
<dbReference type="Pfam" id="PF05593">
    <property type="entry name" value="RHS_repeat"/>
    <property type="match status" value="8"/>
</dbReference>
<dbReference type="InterPro" id="IPR031325">
    <property type="entry name" value="RHS_repeat"/>
</dbReference>
<feature type="compositionally biased region" description="Low complexity" evidence="4">
    <location>
        <begin position="1491"/>
        <end position="1500"/>
    </location>
</feature>
<feature type="domain" description="Laminin G" evidence="5">
    <location>
        <begin position="792"/>
        <end position="978"/>
    </location>
</feature>
<feature type="region of interest" description="Disordered" evidence="4">
    <location>
        <begin position="1491"/>
        <end position="1511"/>
    </location>
</feature>
<dbReference type="SMART" id="SM00560">
    <property type="entry name" value="LamGL"/>
    <property type="match status" value="1"/>
</dbReference>
<keyword evidence="3" id="KW-1015">Disulfide bond</keyword>
<dbReference type="Gene3D" id="2.170.16.10">
    <property type="entry name" value="Hedgehog/Intein (Hint) domain"/>
    <property type="match status" value="1"/>
</dbReference>
<sequence>MVVLASSIIINPVEEVSGFPVPDILAWLPARPGHAAPPEPGPPAVSRAAGVPTHLPAEATTADGGAGRAPGRGVDALDPYVAPPRVARPATTTEPLRDKASTLLAGVAPQVDDQYPPSGYSPPTLTPELLVAAHDPDASAGAMAYDFLVYDAAGTKIADSGWITSRAWTVPSGKLQWGKRYSWTVGAMDGTGAVSTSQTLNALSTQVPQPPITSELSQNDGRGFDPQVGNYTTSATDAGVATVGPALAIERSYNSRDPRLDGAFGAGWATIIDSRATEQRDAAGAVRTVVVTYPGGQDVAFGRNADGTFAPPLGRFASFAAVTGGYRLVDKDGTTYLFTTATGATGRTGLTSVADAQGRATTLTYASGRATRLTSASGRSLSLTWTMPTGATGQHVATVVTDPVTAGDASSALTWSYTYTGDLLTKVCAPTSSTECTTYSYGNGTRYPGTVDNTGPRSYWRLGDAAGSTVATSSVLDNSGTDNGQYANVTLGQPGALAGSTATAAGFNGTSSRVQLPSKLVAEGSYQAVSMWFKTTMPGGVLFSYQASPVTNATTTSNYTPSLYVGASGKLYGQFWTGGVGPIVTTGAVTDGNWHHVVLSAAGNTQSLYVDGSLVGSKSGLVQMYNAASAANSYLGAGFLGGAWPDNGKNGTGNTGYATFFTGTIGEVGYFDKPLTADEVAALNSTARATARPLTSVVRPSGNASATVSYDPKTGALTQATDVNGGVWKVGAPTVSGSGQVYSGAVLGAGPVDYWRFAENGTVDAVNQVNGNVASYNAVTLGVTGGPLGDSTVAGFNGTSSYVRLPAASNPVTGPASVSMWFRMPANSTAGGVLFGYQNGAVTDTAGTTAQVPALYVGIDGKLRGGYWTGDPTRVLASAGKVNDGNWHHVALAASTNSQTLYLDGVAVGAALSAALVAGGGDHVSVGAGKWNATTPSRSAAAVGYFPGSIGEVAVYRGQLSTAQVQGQFAARAASTGVPVKTVVVTDPGNRSITNVYDIGTGRQISTTDALGNKTQYGYDVGGFLRTVTDPNGNVTTNEHDVRGNTVSQTTCQDQSANRCSTVYYTYYPDSTTTVLNPDPRNDVLLTTRDGRSSSATDATYLTTYAYDAAGNRVSATDPLGRTTVTTFTDGTTVAAADGGFAPAGLPTTVTTPGGVRQRVVYFRSGEVATVTDPAGKVTRFTYDGLGRLLTETEVTSTFPAGLTTGYTYDKLGRVVKQSEPPTTNRVTGAVHTAVTTTVYNADGQVVSETVADPTGGDASRTESATYNARGQQDTVTDSAGKTTRYGYDAYGNIVLETEPDGGQTASTYDAEGNLLTSTLVAYTGDPNAPGSPVNFVLTSKAYDPSGRLGSVTDAMGWVTAYTYTDNGLTATITRRDPASGATFVTERNSYDAAGNLLSQVTNNGVTTVSFAVDAANRTTTSTVDPAGLRRTTTHEYNRDDDVVAQTVSDPSGLVSRSETLHDQLGRPLAHTVHNGALAPMARWRLAETAGATTARDTGGNSTGAATGVTWTTDRGGAATFNGTSSAIATTGPVLDTARSFTVAAWVNPTSATGARNLLAQDGKSASGLTLGVDASVWSLSMADRDDAAASAVTVRSPQAAPLNTWSHVTGVFDAAARQLRLYVNGTLVATQALPAAFVPWTATGPMTLGQGRGGFFAGALSDVQAYSRALTPSEVGGVFGGTVPAAGAAMVRESWARDEAGLVTVSVDPLGRATNHELDADGEAVATISPAVSTEANGGAALQARPVSYAGYNTFGQRTEVKDPLGNVSTTRYDAAGRPVSMRLPSYTPPGSTTAIVPESTATYDVNGQLVSRTDAPGNVTTYTYDQFGRLAKVTAPNNGTTTYTYDAVGNLLSETDPTGARSESTYDFLGRRITDTDIVRQSGQRYTTTNVYGTGGWPSRQVWPNGTASEATYNAVGEVVTGKDPAGAVTTYAYDGEGRTVRETAADGTFRTVTYDMAGRDVATRRYDAAGVQLTAESSEYDAAGNLLAAVDARGTRTTFAYDGTGMVVSETQPVSATDSITTTFGYDAAGNRTRFTDGRGNPFVFTYNSLGLPESQIEPATTAYPNAADRTFTLVYDANGDPVSQRLPGGVSVTNTFDVMGNMTKQAGAGAEAVTADRTFGYDLGGRLTSASAPGGTNTFTYDDRGLVLTTTGPSGAATFSYNSMSSMTSRVDAAGTTSYTYDSANRLATVANPTTGVQLRLGYTPLSQPSTITYGNNGNLRSLGYDSLHRLTSDELKTSAGASIARITYGYDANDNVTSKTTTGFVGQSSNTYAYDRADRLVLWNSGSAVTNYSYDKSGNRTSAGAKTFTYDQRNQLVTGDNTTFKYTARGTLQSASNLTGTYSTRTDAFGQVASQDAAGGTQTYAYDALGRVVRDGFAYSGLDNTLAADGTARYTRDDDDDLVGVASGTTQTYAWVDLHTDVVGQFTATGTTLPGSTTYDPLGQVLGSAGMLGNLGFQSGWTDFATGRVNMWNRWYNTLSGQFDTRDAVDVDPVPDSVNANRFAYAEDNPMTMTDPIGHWPSCGWCSKGLSKLKSGYHAVTSTVSRGVSKLKSGLKAVGKKLKSVGSKIKKTLKGLANKGKRLLKHLYNKGKKLLKKGYNIVKRKVKGFIGGAKKWIADKGSWAKRKLKQGLNKLQQGGKWVVAKTSRGLKVAGNKLQDGWHASEKWVKDNKNAIIEGVAIGLGVVAGIACTAASGGTLVVACMIGTAAIINLGKDAAQGKIHNAGDAFGSLGMGALQGAAGLFGGALGGKLVGAGLSRFGSGMSSLGGRMFAGAADGAAGDAITQFMLTGKVDLRGVAESAALGGLTGGRSRKRPTKCETHSFARDTKVLMADGSTKAIKDVRVGDRVVATDPATGRTEARTVTKQHINRDRDLTDLAVRTPDGSTRTVETTQQHPFWNDTARKFVAAGTLVGAVLFGGQAATAGTAQAAPVVESVTNYTGDRVMYDLTVDEIHTYYVLAGGTPLLVHNCGTGGPTDRTPYDENGCQCGDRAEYRFKVNDKHKWESTVPEDQDPNGPVKKRRDGVKDALDRAEKAGQYMEQGDEVLEHVGVGEDMSVDVDMTGFQQGVRVVTMGILAWKKWRETRKQKRSGG</sequence>
<dbReference type="Gene3D" id="3.90.930.1">
    <property type="match status" value="1"/>
</dbReference>
<dbReference type="InterPro" id="IPR036844">
    <property type="entry name" value="Hint_dom_sf"/>
</dbReference>
<keyword evidence="2" id="KW-0677">Repeat</keyword>
<dbReference type="NCBIfam" id="TIGR01443">
    <property type="entry name" value="intein_Cterm"/>
    <property type="match status" value="1"/>
</dbReference>
<dbReference type="NCBIfam" id="TIGR01643">
    <property type="entry name" value="YD_repeat_2x"/>
    <property type="match status" value="10"/>
</dbReference>
<dbReference type="InterPro" id="IPR030934">
    <property type="entry name" value="Intein_C"/>
</dbReference>
<evidence type="ECO:0000259" key="5">
    <source>
        <dbReference type="PROSITE" id="PS50025"/>
    </source>
</evidence>
<dbReference type="Gene3D" id="2.60.40.10">
    <property type="entry name" value="Immunoglobulins"/>
    <property type="match status" value="1"/>
</dbReference>
<dbReference type="Pfam" id="PF25023">
    <property type="entry name" value="TEN_YD-shell"/>
    <property type="match status" value="1"/>
</dbReference>
<dbReference type="EMBL" id="BOPG01000083">
    <property type="protein sequence ID" value="GIJ62773.1"/>
    <property type="molecule type" value="Genomic_DNA"/>
</dbReference>
<dbReference type="InterPro" id="IPR013320">
    <property type="entry name" value="ConA-like_dom_sf"/>
</dbReference>
<dbReference type="GO" id="GO:0005975">
    <property type="term" value="P:carbohydrate metabolic process"/>
    <property type="evidence" value="ECO:0007669"/>
    <property type="project" value="UniProtKB-ARBA"/>
</dbReference>
<dbReference type="InterPro" id="IPR001791">
    <property type="entry name" value="Laminin_G"/>
</dbReference>
<dbReference type="PROSITE" id="PS50025">
    <property type="entry name" value="LAM_G_DOMAIN"/>
    <property type="match status" value="2"/>
</dbReference>
<protein>
    <recommendedName>
        <fullName evidence="5">Laminin G domain-containing protein</fullName>
    </recommendedName>
</protein>
<feature type="region of interest" description="Disordered" evidence="4">
    <location>
        <begin position="57"/>
        <end position="98"/>
    </location>
</feature>
<proteinExistence type="predicted"/>
<comment type="caution">
    <text evidence="6">The sequence shown here is derived from an EMBL/GenBank/DDBJ whole genome shotgun (WGS) entry which is preliminary data.</text>
</comment>
<dbReference type="Gene3D" id="2.60.120.200">
    <property type="match status" value="3"/>
</dbReference>
<dbReference type="NCBIfam" id="TIGR03696">
    <property type="entry name" value="Rhs_assc_core"/>
    <property type="match status" value="1"/>
</dbReference>
<keyword evidence="1" id="KW-0732">Signal</keyword>
<dbReference type="InterPro" id="IPR006558">
    <property type="entry name" value="LamG-like"/>
</dbReference>
<feature type="compositionally biased region" description="Low complexity" evidence="4">
    <location>
        <begin position="83"/>
        <end position="93"/>
    </location>
</feature>
<feature type="domain" description="Laminin G" evidence="5">
    <location>
        <begin position="503"/>
        <end position="691"/>
    </location>
</feature>
<evidence type="ECO:0000256" key="3">
    <source>
        <dbReference type="ARBA" id="ARBA00023157"/>
    </source>
</evidence>
<dbReference type="InterPro" id="IPR006530">
    <property type="entry name" value="YD"/>
</dbReference>
<dbReference type="PANTHER" id="PTHR32305">
    <property type="match status" value="1"/>
</dbReference>
<feature type="region of interest" description="Disordered" evidence="4">
    <location>
        <begin position="3009"/>
        <end position="3032"/>
    </location>
</feature>
<gene>
    <name evidence="6" type="ORF">Vau01_102890</name>
</gene>
<dbReference type="InterPro" id="IPR050708">
    <property type="entry name" value="T6SS_VgrG/RHS"/>
</dbReference>
<dbReference type="PANTHER" id="PTHR32305:SF15">
    <property type="entry name" value="PROTEIN RHSA-RELATED"/>
    <property type="match status" value="1"/>
</dbReference>
<dbReference type="Pfam" id="PF07591">
    <property type="entry name" value="PT-HINT"/>
    <property type="match status" value="1"/>
</dbReference>
<dbReference type="Gene3D" id="2.180.10.10">
    <property type="entry name" value="RHS repeat-associated core"/>
    <property type="match status" value="3"/>
</dbReference>
<dbReference type="SUPFAM" id="SSF51294">
    <property type="entry name" value="Hedgehog/intein (Hint) domain"/>
    <property type="match status" value="1"/>
</dbReference>
<dbReference type="CDD" id="cd00110">
    <property type="entry name" value="LamG"/>
    <property type="match status" value="2"/>
</dbReference>
<keyword evidence="7" id="KW-1185">Reference proteome</keyword>
<feature type="region of interest" description="Disordered" evidence="4">
    <location>
        <begin position="1250"/>
        <end position="1281"/>
    </location>
</feature>
<dbReference type="InterPro" id="IPR056823">
    <property type="entry name" value="TEN-like_YD-shell"/>
</dbReference>
<evidence type="ECO:0000256" key="4">
    <source>
        <dbReference type="SAM" id="MobiDB-lite"/>
    </source>
</evidence>
<reference evidence="6" key="1">
    <citation type="submission" date="2021-01" db="EMBL/GenBank/DDBJ databases">
        <title>Whole genome shotgun sequence of Virgisporangium aurantiacum NBRC 16421.</title>
        <authorList>
            <person name="Komaki H."/>
            <person name="Tamura T."/>
        </authorList>
    </citation>
    <scope>NUCLEOTIDE SEQUENCE</scope>
    <source>
        <strain evidence="6">NBRC 16421</strain>
    </source>
</reference>
<dbReference type="InterPro" id="IPR013783">
    <property type="entry name" value="Ig-like_fold"/>
</dbReference>
<feature type="compositionally biased region" description="Polar residues" evidence="4">
    <location>
        <begin position="1262"/>
        <end position="1281"/>
    </location>
</feature>
<evidence type="ECO:0000256" key="1">
    <source>
        <dbReference type="ARBA" id="ARBA00022729"/>
    </source>
</evidence>
<dbReference type="CDD" id="cd00081">
    <property type="entry name" value="Hint"/>
    <property type="match status" value="1"/>
</dbReference>
<evidence type="ECO:0000256" key="2">
    <source>
        <dbReference type="ARBA" id="ARBA00022737"/>
    </source>
</evidence>
<name>A0A8J4E642_9ACTN</name>
<dbReference type="SMART" id="SM00282">
    <property type="entry name" value="LamG"/>
    <property type="match status" value="2"/>
</dbReference>
<dbReference type="SUPFAM" id="SSF49899">
    <property type="entry name" value="Concanavalin A-like lectins/glucanases"/>
    <property type="match status" value="3"/>
</dbReference>
<evidence type="ECO:0000313" key="7">
    <source>
        <dbReference type="Proteomes" id="UP000612585"/>
    </source>
</evidence>
<dbReference type="InterPro" id="IPR022385">
    <property type="entry name" value="Rhs_assc_core"/>
</dbReference>
<organism evidence="6 7">
    <name type="scientific">Virgisporangium aurantiacum</name>
    <dbReference type="NCBI Taxonomy" id="175570"/>
    <lineage>
        <taxon>Bacteria</taxon>
        <taxon>Bacillati</taxon>
        <taxon>Actinomycetota</taxon>
        <taxon>Actinomycetes</taxon>
        <taxon>Micromonosporales</taxon>
        <taxon>Micromonosporaceae</taxon>
        <taxon>Virgisporangium</taxon>
    </lineage>
</organism>
<evidence type="ECO:0000313" key="6">
    <source>
        <dbReference type="EMBL" id="GIJ62773.1"/>
    </source>
</evidence>
<dbReference type="Proteomes" id="UP000612585">
    <property type="component" value="Unassembled WGS sequence"/>
</dbReference>
<dbReference type="InterPro" id="IPR045351">
    <property type="entry name" value="DUF6531"/>
</dbReference>
<dbReference type="Pfam" id="PF13385">
    <property type="entry name" value="Laminin_G_3"/>
    <property type="match status" value="3"/>
</dbReference>
<dbReference type="PROSITE" id="PS50818">
    <property type="entry name" value="INTEIN_C_TER"/>
    <property type="match status" value="1"/>
</dbReference>